<keyword evidence="3" id="KW-0862">Zinc</keyword>
<dbReference type="eggNOG" id="COG0624">
    <property type="taxonomic scope" value="Bacteria"/>
</dbReference>
<gene>
    <name evidence="6" type="ORF">AV654_05305</name>
</gene>
<dbReference type="RefSeq" id="WP_063188028.1">
    <property type="nucleotide sequence ID" value="NZ_LQRA01000110.1"/>
</dbReference>
<evidence type="ECO:0000256" key="4">
    <source>
        <dbReference type="PIRSR" id="PIRSR001235-2"/>
    </source>
</evidence>
<comment type="similarity">
    <text evidence="1">Belongs to the peptidase M20 family.</text>
</comment>
<name>A0A163TDM6_9BACL</name>
<dbReference type="AlphaFoldDB" id="A0A163TDM6"/>
<dbReference type="Gene3D" id="3.30.70.360">
    <property type="match status" value="1"/>
</dbReference>
<feature type="binding site" evidence="3">
    <location>
        <position position="128"/>
    </location>
    <ligand>
        <name>Zn(2+)</name>
        <dbReference type="ChEBI" id="CHEBI:29105"/>
        <label>2</label>
    </ligand>
</feature>
<accession>A0A163TDM6</accession>
<feature type="binding site" evidence="4">
    <location>
        <position position="291"/>
    </location>
    <ligand>
        <name>allantoate</name>
        <dbReference type="ChEBI" id="CHEBI:17536"/>
    </ligand>
</feature>
<dbReference type="Gene3D" id="3.40.630.10">
    <property type="entry name" value="Zn peptidases"/>
    <property type="match status" value="1"/>
</dbReference>
<dbReference type="InterPro" id="IPR036264">
    <property type="entry name" value="Bact_exopeptidase_dim_dom"/>
</dbReference>
<dbReference type="OrthoDB" id="9808195at2"/>
<keyword evidence="7" id="KW-1185">Reference proteome</keyword>
<dbReference type="SUPFAM" id="SSF55031">
    <property type="entry name" value="Bacterial exopeptidase dimerisation domain"/>
    <property type="match status" value="1"/>
</dbReference>
<keyword evidence="2 6" id="KW-0378">Hydrolase</keyword>
<dbReference type="SUPFAM" id="SSF53187">
    <property type="entry name" value="Zn-dependent exopeptidases"/>
    <property type="match status" value="1"/>
</dbReference>
<dbReference type="InterPro" id="IPR011650">
    <property type="entry name" value="Peptidase_M20_dimer"/>
</dbReference>
<dbReference type="GO" id="GO:0046872">
    <property type="term" value="F:metal ion binding"/>
    <property type="evidence" value="ECO:0007669"/>
    <property type="project" value="UniProtKB-KW"/>
</dbReference>
<dbReference type="Pfam" id="PF07687">
    <property type="entry name" value="M20_dimer"/>
    <property type="match status" value="1"/>
</dbReference>
<feature type="binding site" evidence="4">
    <location>
        <position position="278"/>
    </location>
    <ligand>
        <name>allantoate</name>
        <dbReference type="ChEBI" id="CHEBI:17536"/>
    </ligand>
</feature>
<dbReference type="NCBIfam" id="TIGR01879">
    <property type="entry name" value="hydantase"/>
    <property type="match status" value="1"/>
</dbReference>
<dbReference type="InterPro" id="IPR002933">
    <property type="entry name" value="Peptidase_M20"/>
</dbReference>
<dbReference type="PANTHER" id="PTHR32494:SF5">
    <property type="entry name" value="ALLANTOATE AMIDOHYDROLASE"/>
    <property type="match status" value="1"/>
</dbReference>
<evidence type="ECO:0000256" key="2">
    <source>
        <dbReference type="ARBA" id="ARBA00022801"/>
    </source>
</evidence>
<evidence type="ECO:0000259" key="5">
    <source>
        <dbReference type="Pfam" id="PF07687"/>
    </source>
</evidence>
<protein>
    <submittedName>
        <fullName evidence="6">Zn-dependent hydrolase</fullName>
    </submittedName>
</protein>
<evidence type="ECO:0000256" key="1">
    <source>
        <dbReference type="ARBA" id="ARBA00006153"/>
    </source>
</evidence>
<dbReference type="PIRSF" id="PIRSF001235">
    <property type="entry name" value="Amidase_carbamoylase"/>
    <property type="match status" value="1"/>
</dbReference>
<dbReference type="GO" id="GO:0016813">
    <property type="term" value="F:hydrolase activity, acting on carbon-nitrogen (but not peptide) bonds, in linear amidines"/>
    <property type="evidence" value="ECO:0007669"/>
    <property type="project" value="InterPro"/>
</dbReference>
<dbReference type="STRING" id="1007103.GCA_000213315_04086"/>
<dbReference type="NCBIfam" id="NF006771">
    <property type="entry name" value="PRK09290.1-5"/>
    <property type="match status" value="1"/>
</dbReference>
<dbReference type="InterPro" id="IPR010158">
    <property type="entry name" value="Amidase_Cbmase"/>
</dbReference>
<sequence length="415" mass="45511">MALNISMERLQQDLDKYAEFGRDANGGMTRPSFCPADFEVREIFVRQLEAMGLTVTIDGAANIWGTLKGNGQKQGALVIGSHLDTVPNGGKYDGALGVLLAKEIIRTIMDHKVSLDHDLEIVSFTAEEPNDFNLSTMGSRCFTGKLSPDHLKEVTDSQGYRLAEAFLQAGGGLDKFPEMKTLQKDKKAYIELHIEQGKRLAANNMPVASVDKIVGIYRDKITVIGEANHSGTTMMEHRCDALTAAAELILMAENAARNDEGDTVCTVGKLDVIPNAANIIPGKVEFILEVRGETREDIRRVVAAIKQAWKNVESKRQIQIKEQNILDQAPVRLDEEVVALIEQAASDRNAPFLRLASMAGHDASHMADICKAAMIFVKSPNGKSHCPEEYSTWEDIEIAGNVMLDAVLKADRHLG</sequence>
<proteinExistence type="inferred from homology"/>
<comment type="caution">
    <text evidence="6">The sequence shown here is derived from an EMBL/GenBank/DDBJ whole genome shotgun (WGS) entry which is preliminary data.</text>
</comment>
<dbReference type="PANTHER" id="PTHR32494">
    <property type="entry name" value="ALLANTOATE DEIMINASE-RELATED"/>
    <property type="match status" value="1"/>
</dbReference>
<feature type="binding site" evidence="3">
    <location>
        <position position="385"/>
    </location>
    <ligand>
        <name>Zn(2+)</name>
        <dbReference type="ChEBI" id="CHEBI:29105"/>
        <label>2</label>
    </ligand>
</feature>
<feature type="binding site" evidence="3">
    <location>
        <position position="82"/>
    </location>
    <ligand>
        <name>Zn(2+)</name>
        <dbReference type="ChEBI" id="CHEBI:29105"/>
        <label>1</label>
    </ligand>
</feature>
<reference evidence="7" key="1">
    <citation type="submission" date="2016-01" db="EMBL/GenBank/DDBJ databases">
        <title>Draft genome of Chromobacterium sp. F49.</title>
        <authorList>
            <person name="Hong K.W."/>
        </authorList>
    </citation>
    <scope>NUCLEOTIDE SEQUENCE [LARGE SCALE GENOMIC DNA]</scope>
    <source>
        <strain evidence="7">M63</strain>
    </source>
</reference>
<feature type="binding site" evidence="3">
    <location>
        <position position="93"/>
    </location>
    <ligand>
        <name>Zn(2+)</name>
        <dbReference type="ChEBI" id="CHEBI:29105"/>
        <label>2</label>
    </ligand>
</feature>
<dbReference type="Pfam" id="PF01546">
    <property type="entry name" value="Peptidase_M20"/>
    <property type="match status" value="1"/>
</dbReference>
<keyword evidence="3" id="KW-0479">Metal-binding</keyword>
<organism evidence="6 7">
    <name type="scientific">Paenibacillus elgii</name>
    <dbReference type="NCBI Taxonomy" id="189691"/>
    <lineage>
        <taxon>Bacteria</taxon>
        <taxon>Bacillati</taxon>
        <taxon>Bacillota</taxon>
        <taxon>Bacilli</taxon>
        <taxon>Bacillales</taxon>
        <taxon>Paenibacillaceae</taxon>
        <taxon>Paenibacillus</taxon>
    </lineage>
</organism>
<evidence type="ECO:0000313" key="6">
    <source>
        <dbReference type="EMBL" id="KZE71625.1"/>
    </source>
</evidence>
<comment type="cofactor">
    <cofactor evidence="3">
        <name>Zn(2+)</name>
        <dbReference type="ChEBI" id="CHEBI:29105"/>
    </cofactor>
    <text evidence="3">Binds 2 Zn(2+) ions per subunit.</text>
</comment>
<evidence type="ECO:0000256" key="3">
    <source>
        <dbReference type="PIRSR" id="PIRSR001235-1"/>
    </source>
</evidence>
<feature type="binding site" evidence="3">
    <location>
        <position position="193"/>
    </location>
    <ligand>
        <name>Zn(2+)</name>
        <dbReference type="ChEBI" id="CHEBI:29105"/>
        <label>1</label>
    </ligand>
</feature>
<feature type="domain" description="Peptidase M20 dimerisation" evidence="5">
    <location>
        <begin position="218"/>
        <end position="311"/>
    </location>
</feature>
<dbReference type="CDD" id="cd03884">
    <property type="entry name" value="M20_bAS"/>
    <property type="match status" value="1"/>
</dbReference>
<feature type="binding site" evidence="3">
    <location>
        <position position="93"/>
    </location>
    <ligand>
        <name>Zn(2+)</name>
        <dbReference type="ChEBI" id="CHEBI:29105"/>
        <label>1</label>
    </ligand>
</feature>
<feature type="binding site" evidence="4">
    <location>
        <position position="218"/>
    </location>
    <ligand>
        <name>allantoate</name>
        <dbReference type="ChEBI" id="CHEBI:17536"/>
    </ligand>
</feature>
<dbReference type="Proteomes" id="UP000076563">
    <property type="component" value="Unassembled WGS sequence"/>
</dbReference>
<dbReference type="EMBL" id="LQRA01000110">
    <property type="protein sequence ID" value="KZE71625.1"/>
    <property type="molecule type" value="Genomic_DNA"/>
</dbReference>
<evidence type="ECO:0000313" key="7">
    <source>
        <dbReference type="Proteomes" id="UP000076563"/>
    </source>
</evidence>